<dbReference type="AlphaFoldDB" id="A0A1G5J308"/>
<reference evidence="1 2" key="1">
    <citation type="submission" date="2016-10" db="EMBL/GenBank/DDBJ databases">
        <authorList>
            <person name="de Groot N.N."/>
        </authorList>
    </citation>
    <scope>NUCLEOTIDE SEQUENCE [LARGE SCALE GENOMIC DNA]</scope>
    <source>
        <strain evidence="1 2">CGMCC 1.7666</strain>
    </source>
</reference>
<dbReference type="STRING" id="549386.SAMN02927923_02444"/>
<evidence type="ECO:0000313" key="2">
    <source>
        <dbReference type="Proteomes" id="UP000199569"/>
    </source>
</evidence>
<gene>
    <name evidence="1" type="ORF">SAMN02927923_02444</name>
</gene>
<sequence length="112" mass="12045">MDSASSSLSILVVEEDLELRPQIVLALRQASCEAILASSSEDAFDLIAVADSDGLYCAIDSPAKSMVGKSAPPSALSGSLRHCIFLRKSFAMDWFIRVFDLAPSPRARQQLA</sequence>
<name>A0A1G5J308_9HYPH</name>
<dbReference type="EMBL" id="FMVJ01000006">
    <property type="protein sequence ID" value="SCY82088.1"/>
    <property type="molecule type" value="Genomic_DNA"/>
</dbReference>
<dbReference type="InterPro" id="IPR011006">
    <property type="entry name" value="CheY-like_superfamily"/>
</dbReference>
<organism evidence="1 2">
    <name type="scientific">Microvirga guangxiensis</name>
    <dbReference type="NCBI Taxonomy" id="549386"/>
    <lineage>
        <taxon>Bacteria</taxon>
        <taxon>Pseudomonadati</taxon>
        <taxon>Pseudomonadota</taxon>
        <taxon>Alphaproteobacteria</taxon>
        <taxon>Hyphomicrobiales</taxon>
        <taxon>Methylobacteriaceae</taxon>
        <taxon>Microvirga</taxon>
    </lineage>
</organism>
<dbReference type="RefSeq" id="WP_091134731.1">
    <property type="nucleotide sequence ID" value="NZ_FMVJ01000006.1"/>
</dbReference>
<keyword evidence="2" id="KW-1185">Reference proteome</keyword>
<dbReference type="Proteomes" id="UP000199569">
    <property type="component" value="Unassembled WGS sequence"/>
</dbReference>
<dbReference type="SUPFAM" id="SSF52172">
    <property type="entry name" value="CheY-like"/>
    <property type="match status" value="1"/>
</dbReference>
<proteinExistence type="predicted"/>
<protein>
    <recommendedName>
        <fullName evidence="3">Response regulatory domain-containing protein</fullName>
    </recommendedName>
</protein>
<evidence type="ECO:0000313" key="1">
    <source>
        <dbReference type="EMBL" id="SCY82088.1"/>
    </source>
</evidence>
<accession>A0A1G5J308</accession>
<dbReference type="OrthoDB" id="7210814at2"/>
<evidence type="ECO:0008006" key="3">
    <source>
        <dbReference type="Google" id="ProtNLM"/>
    </source>
</evidence>